<dbReference type="Proteomes" id="UP000266841">
    <property type="component" value="Unassembled WGS sequence"/>
</dbReference>
<evidence type="ECO:0000313" key="2">
    <source>
        <dbReference type="EMBL" id="EJK48647.1"/>
    </source>
</evidence>
<comment type="caution">
    <text evidence="2">The sequence shown here is derived from an EMBL/GenBank/DDBJ whole genome shotgun (WGS) entry which is preliminary data.</text>
</comment>
<reference evidence="2 3" key="1">
    <citation type="journal article" date="2012" name="Genome Biol.">
        <title>Genome and low-iron response of an oceanic diatom adapted to chronic iron limitation.</title>
        <authorList>
            <person name="Lommer M."/>
            <person name="Specht M."/>
            <person name="Roy A.S."/>
            <person name="Kraemer L."/>
            <person name="Andreson R."/>
            <person name="Gutowska M.A."/>
            <person name="Wolf J."/>
            <person name="Bergner S.V."/>
            <person name="Schilhabel M.B."/>
            <person name="Klostermeier U.C."/>
            <person name="Beiko R.G."/>
            <person name="Rosenstiel P."/>
            <person name="Hippler M."/>
            <person name="Laroche J."/>
        </authorList>
    </citation>
    <scope>NUCLEOTIDE SEQUENCE [LARGE SCALE GENOMIC DNA]</scope>
    <source>
        <strain evidence="2 3">CCMP1005</strain>
    </source>
</reference>
<name>K0RPL3_THAOC</name>
<organism evidence="2 3">
    <name type="scientific">Thalassiosira oceanica</name>
    <name type="common">Marine diatom</name>
    <dbReference type="NCBI Taxonomy" id="159749"/>
    <lineage>
        <taxon>Eukaryota</taxon>
        <taxon>Sar</taxon>
        <taxon>Stramenopiles</taxon>
        <taxon>Ochrophyta</taxon>
        <taxon>Bacillariophyta</taxon>
        <taxon>Coscinodiscophyceae</taxon>
        <taxon>Thalassiosirophycidae</taxon>
        <taxon>Thalassiosirales</taxon>
        <taxon>Thalassiosiraceae</taxon>
        <taxon>Thalassiosira</taxon>
    </lineage>
</organism>
<accession>K0RPL3</accession>
<feature type="non-terminal residue" evidence="2">
    <location>
        <position position="78"/>
    </location>
</feature>
<evidence type="ECO:0000256" key="1">
    <source>
        <dbReference type="SAM" id="MobiDB-lite"/>
    </source>
</evidence>
<dbReference type="EMBL" id="AGNL01045581">
    <property type="protein sequence ID" value="EJK48647.1"/>
    <property type="molecule type" value="Genomic_DNA"/>
</dbReference>
<sequence>MSPPSEFMCTNDPTLTPLHDNHQSYGVDLAQATLPPSPESGGNGGTLSGVTKHKDAKDRAETEEALTQLGDCSSSRST</sequence>
<evidence type="ECO:0000313" key="3">
    <source>
        <dbReference type="Proteomes" id="UP000266841"/>
    </source>
</evidence>
<protein>
    <submittedName>
        <fullName evidence="2">Uncharacterized protein</fullName>
    </submittedName>
</protein>
<dbReference type="AlphaFoldDB" id="K0RPL3"/>
<feature type="compositionally biased region" description="Basic and acidic residues" evidence="1">
    <location>
        <begin position="52"/>
        <end position="62"/>
    </location>
</feature>
<feature type="region of interest" description="Disordered" evidence="1">
    <location>
        <begin position="29"/>
        <end position="78"/>
    </location>
</feature>
<keyword evidence="3" id="KW-1185">Reference proteome</keyword>
<gene>
    <name evidence="2" type="ORF">THAOC_32537</name>
</gene>
<proteinExistence type="predicted"/>